<name>F3L508_9GAMM</name>
<keyword evidence="2" id="KW-1185">Reference proteome</keyword>
<dbReference type="RefSeq" id="WP_009576926.1">
    <property type="nucleotide sequence ID" value="NZ_AEIG01000093.1"/>
</dbReference>
<gene>
    <name evidence="1" type="ORF">IMCC3088_2787</name>
</gene>
<organism evidence="1 2">
    <name type="scientific">Aequoribacter fuscus</name>
    <dbReference type="NCBI Taxonomy" id="2518989"/>
    <lineage>
        <taxon>Bacteria</taxon>
        <taxon>Pseudomonadati</taxon>
        <taxon>Pseudomonadota</taxon>
        <taxon>Gammaproteobacteria</taxon>
        <taxon>Cellvibrionales</taxon>
        <taxon>Halieaceae</taxon>
        <taxon>Aequoribacter</taxon>
    </lineage>
</organism>
<dbReference type="AlphaFoldDB" id="F3L508"/>
<dbReference type="EMBL" id="AEIG01000093">
    <property type="protein sequence ID" value="EGG28595.1"/>
    <property type="molecule type" value="Genomic_DNA"/>
</dbReference>
<reference evidence="1 2" key="1">
    <citation type="journal article" date="2011" name="J. Bacteriol.">
        <title>Genome sequence of strain IMCC3088, a proteorhodopsin-containing marine bacterium belonging to the OM60/NOR5 clade.</title>
        <authorList>
            <person name="Jang Y."/>
            <person name="Oh H.M."/>
            <person name="Kang I."/>
            <person name="Lee K."/>
            <person name="Yang S.J."/>
            <person name="Cho J.C."/>
        </authorList>
    </citation>
    <scope>NUCLEOTIDE SEQUENCE [LARGE SCALE GENOMIC DNA]</scope>
    <source>
        <strain evidence="1 2">IMCC3088</strain>
    </source>
</reference>
<evidence type="ECO:0000313" key="1">
    <source>
        <dbReference type="EMBL" id="EGG28595.1"/>
    </source>
</evidence>
<accession>F3L508</accession>
<comment type="caution">
    <text evidence="1">The sequence shown here is derived from an EMBL/GenBank/DDBJ whole genome shotgun (WGS) entry which is preliminary data.</text>
</comment>
<dbReference type="PANTHER" id="PTHR43283">
    <property type="entry name" value="BETA-LACTAMASE-RELATED"/>
    <property type="match status" value="1"/>
</dbReference>
<dbReference type="Gene3D" id="3.40.710.10">
    <property type="entry name" value="DD-peptidase/beta-lactamase superfamily"/>
    <property type="match status" value="1"/>
</dbReference>
<dbReference type="Proteomes" id="UP000005615">
    <property type="component" value="Unassembled WGS sequence"/>
</dbReference>
<dbReference type="InterPro" id="IPR001466">
    <property type="entry name" value="Beta-lactam-related"/>
</dbReference>
<dbReference type="SUPFAM" id="SSF56601">
    <property type="entry name" value="beta-lactamase/transpeptidase-like"/>
    <property type="match status" value="1"/>
</dbReference>
<dbReference type="PANTHER" id="PTHR43283:SF7">
    <property type="entry name" value="BETA-LACTAMASE-RELATED DOMAIN-CONTAINING PROTEIN"/>
    <property type="match status" value="1"/>
</dbReference>
<protein>
    <submittedName>
        <fullName evidence="1">Beta-lactamase</fullName>
    </submittedName>
</protein>
<evidence type="ECO:0000313" key="2">
    <source>
        <dbReference type="Proteomes" id="UP000005615"/>
    </source>
</evidence>
<dbReference type="STRING" id="2518989.IMCC3088_2787"/>
<dbReference type="InterPro" id="IPR012338">
    <property type="entry name" value="Beta-lactam/transpept-like"/>
</dbReference>
<dbReference type="InterPro" id="IPR050789">
    <property type="entry name" value="Diverse_Enzym_Activities"/>
</dbReference>
<proteinExistence type="predicted"/>
<sequence>MKKSVVISALVVVLLLLGINAAPMMLGIATGYTAKQLCSTHFVSELPDQFIWDTDVYPRMELMGPLRPFLSYEVDEPGRAVSSSLLGFTSTARYLGATGCTLNAPETADYVVPRPNVAVQPDVGIPDYLIDLFDEAFSEPSGEGRNTLAVLVMHKGELIAERYAGPVTNATPMQAWSMNKSLVATWVGMQVKQGALATDLPIKATLRASYPNRPELYENLSDDLLLENFMAMSTGLDFKEHYTPGDDVTKMLYRADVAWEVPVMQGHMDKPGNLFRYSSGDTNVVSYFWQQTLTEPYWQWIDARFSQPLGLDDLTAEPDVSGVQIGSSYLYMTPRDWLKVGEFWRQSLAGNQALLPEGWMNYVTTPKPSSVRKDYGLGFWLNNDGVAFPDAPESLFYAGGNSGQFVVVLPDQELVVVRLGLSRVHEGMNALLAGLVERLGDSD</sequence>
<dbReference type="OrthoDB" id="119951at2"/>
<dbReference type="Pfam" id="PF00144">
    <property type="entry name" value="Beta-lactamase"/>
    <property type="match status" value="1"/>
</dbReference>
<dbReference type="eggNOG" id="COG1680">
    <property type="taxonomic scope" value="Bacteria"/>
</dbReference>